<sequence>MEPPVQQPSRAGPIRREGQGPQHRHHMLRNKRRPPRGMFLSWDDLVVVSACPTAASTVLRQLDMEIVSLKRQVQSAKQQSGSLKQMLDGGISAFRPTESNPRVSVRWSTEEQLLAVQGIRRYGRDFQAIADVLGTKTVAQIRNFFVSYRRRFNLEEVLQEWEAEQGVTGGGAGAGGASGGGVASGDGDSSCKSSSNASSGKNSDDEENDEAQRAVVQPMDVSHTAAAVTTEHPGSGSLLHPPPPLLRPPLPSSAPPLHRQPPPLQPQRPGPGAVLARPATQPPPLIRPAPGAPPRLNPRPPGSALAQLPSLV</sequence>
<dbReference type="PROSITE" id="PS51293">
    <property type="entry name" value="SANT"/>
    <property type="match status" value="1"/>
</dbReference>
<dbReference type="Pfam" id="PF00249">
    <property type="entry name" value="Myb_DNA-binding"/>
    <property type="match status" value="1"/>
</dbReference>
<dbReference type="InterPro" id="IPR001005">
    <property type="entry name" value="SANT/Myb"/>
</dbReference>
<dbReference type="Gene3D" id="1.20.58.1880">
    <property type="match status" value="1"/>
</dbReference>
<dbReference type="PANTHER" id="PTHR16089:SF28">
    <property type="entry name" value="REST COREPRESSOR"/>
    <property type="match status" value="1"/>
</dbReference>
<dbReference type="STRING" id="7757.ENSPMAP00000009157"/>
<dbReference type="GO" id="GO:0000118">
    <property type="term" value="C:histone deacetylase complex"/>
    <property type="evidence" value="ECO:0007669"/>
    <property type="project" value="TreeGrafter"/>
</dbReference>
<evidence type="ECO:0000256" key="1">
    <source>
        <dbReference type="SAM" id="MobiDB-lite"/>
    </source>
</evidence>
<dbReference type="GeneTree" id="ENSGT00940000154196"/>
<dbReference type="FunFam" id="1.20.58.1880:FF:000001">
    <property type="entry name" value="REST corepressor 1"/>
    <property type="match status" value="1"/>
</dbReference>
<dbReference type="SMART" id="SM00717">
    <property type="entry name" value="SANT"/>
    <property type="match status" value="1"/>
</dbReference>
<dbReference type="AlphaFoldDB" id="S4RVB7"/>
<protein>
    <submittedName>
        <fullName evidence="3">REST corepressor 3</fullName>
    </submittedName>
</protein>
<dbReference type="HOGENOM" id="CLU_026741_3_0_1"/>
<proteinExistence type="predicted"/>
<feature type="region of interest" description="Disordered" evidence="1">
    <location>
        <begin position="166"/>
        <end position="312"/>
    </location>
</feature>
<dbReference type="InterPro" id="IPR051066">
    <property type="entry name" value="Trans_reg/Corepressor"/>
</dbReference>
<dbReference type="InterPro" id="IPR049048">
    <property type="entry name" value="REST_helical"/>
</dbReference>
<dbReference type="Pfam" id="PF20878">
    <property type="entry name" value="REST_helical"/>
    <property type="match status" value="1"/>
</dbReference>
<dbReference type="GO" id="GO:0006357">
    <property type="term" value="P:regulation of transcription by RNA polymerase II"/>
    <property type="evidence" value="ECO:0007669"/>
    <property type="project" value="TreeGrafter"/>
</dbReference>
<dbReference type="CDD" id="cd00167">
    <property type="entry name" value="SANT"/>
    <property type="match status" value="1"/>
</dbReference>
<dbReference type="PANTHER" id="PTHR16089">
    <property type="entry name" value="REST COREPRESSOR COREST PROTEIN-RELATED"/>
    <property type="match status" value="1"/>
</dbReference>
<feature type="compositionally biased region" description="Pro residues" evidence="1">
    <location>
        <begin position="240"/>
        <end position="269"/>
    </location>
</feature>
<dbReference type="InterPro" id="IPR017884">
    <property type="entry name" value="SANT_dom"/>
</dbReference>
<feature type="compositionally biased region" description="Basic residues" evidence="1">
    <location>
        <begin position="22"/>
        <end position="35"/>
    </location>
</feature>
<evidence type="ECO:0000313" key="3">
    <source>
        <dbReference type="Ensembl" id="ENSPMAP00000009157.1"/>
    </source>
</evidence>
<accession>S4RVB7</accession>
<feature type="compositionally biased region" description="Pro residues" evidence="1">
    <location>
        <begin position="280"/>
        <end position="301"/>
    </location>
</feature>
<feature type="compositionally biased region" description="Low complexity" evidence="1">
    <location>
        <begin position="185"/>
        <end position="201"/>
    </location>
</feature>
<dbReference type="SUPFAM" id="SSF46689">
    <property type="entry name" value="Homeodomain-like"/>
    <property type="match status" value="1"/>
</dbReference>
<dbReference type="GO" id="GO:0003714">
    <property type="term" value="F:transcription corepressor activity"/>
    <property type="evidence" value="ECO:0007669"/>
    <property type="project" value="TreeGrafter"/>
</dbReference>
<dbReference type="GO" id="GO:0005667">
    <property type="term" value="C:transcription regulator complex"/>
    <property type="evidence" value="ECO:0007669"/>
    <property type="project" value="TreeGrafter"/>
</dbReference>
<reference evidence="3" key="1">
    <citation type="submission" date="2025-08" db="UniProtKB">
        <authorList>
            <consortium name="Ensembl"/>
        </authorList>
    </citation>
    <scope>IDENTIFICATION</scope>
</reference>
<reference evidence="3" key="2">
    <citation type="submission" date="2025-09" db="UniProtKB">
        <authorList>
            <consortium name="Ensembl"/>
        </authorList>
    </citation>
    <scope>IDENTIFICATION</scope>
</reference>
<evidence type="ECO:0000259" key="2">
    <source>
        <dbReference type="PROSITE" id="PS51293"/>
    </source>
</evidence>
<name>S4RVB7_PETMA</name>
<dbReference type="Ensembl" id="ENSPMAT00000009197.1">
    <property type="protein sequence ID" value="ENSPMAP00000009157.1"/>
    <property type="gene ID" value="ENSPMAG00000008317.1"/>
</dbReference>
<feature type="domain" description="SANT" evidence="2">
    <location>
        <begin position="102"/>
        <end position="153"/>
    </location>
</feature>
<organism evidence="3">
    <name type="scientific">Petromyzon marinus</name>
    <name type="common">Sea lamprey</name>
    <dbReference type="NCBI Taxonomy" id="7757"/>
    <lineage>
        <taxon>Eukaryota</taxon>
        <taxon>Metazoa</taxon>
        <taxon>Chordata</taxon>
        <taxon>Craniata</taxon>
        <taxon>Vertebrata</taxon>
        <taxon>Cyclostomata</taxon>
        <taxon>Hyperoartia</taxon>
        <taxon>Petromyzontiformes</taxon>
        <taxon>Petromyzontidae</taxon>
        <taxon>Petromyzon</taxon>
    </lineage>
</organism>
<dbReference type="InterPro" id="IPR009057">
    <property type="entry name" value="Homeodomain-like_sf"/>
</dbReference>
<dbReference type="OMA" id="NTKTEAH"/>
<feature type="region of interest" description="Disordered" evidence="1">
    <location>
        <begin position="1"/>
        <end position="35"/>
    </location>
</feature>
<feature type="compositionally biased region" description="Gly residues" evidence="1">
    <location>
        <begin position="167"/>
        <end position="184"/>
    </location>
</feature>